<feature type="transmembrane region" description="Helical" evidence="6">
    <location>
        <begin position="670"/>
        <end position="693"/>
    </location>
</feature>
<evidence type="ECO:0000256" key="5">
    <source>
        <dbReference type="ARBA" id="ARBA00023136"/>
    </source>
</evidence>
<organism evidence="9 10">
    <name type="scientific">Emticicia aquatilis</name>
    <dbReference type="NCBI Taxonomy" id="1537369"/>
    <lineage>
        <taxon>Bacteria</taxon>
        <taxon>Pseudomonadati</taxon>
        <taxon>Bacteroidota</taxon>
        <taxon>Cytophagia</taxon>
        <taxon>Cytophagales</taxon>
        <taxon>Leadbetterellaceae</taxon>
        <taxon>Emticicia</taxon>
    </lineage>
</organism>
<evidence type="ECO:0000256" key="3">
    <source>
        <dbReference type="ARBA" id="ARBA00022692"/>
    </source>
</evidence>
<dbReference type="InterPro" id="IPR050250">
    <property type="entry name" value="Macrolide_Exporter_MacB"/>
</dbReference>
<dbReference type="Pfam" id="PF02687">
    <property type="entry name" value="FtsX"/>
    <property type="match status" value="2"/>
</dbReference>
<evidence type="ECO:0000256" key="6">
    <source>
        <dbReference type="SAM" id="Phobius"/>
    </source>
</evidence>
<keyword evidence="10" id="KW-1185">Reference proteome</keyword>
<evidence type="ECO:0000313" key="9">
    <source>
        <dbReference type="EMBL" id="GGD61192.1"/>
    </source>
</evidence>
<evidence type="ECO:0000256" key="1">
    <source>
        <dbReference type="ARBA" id="ARBA00004651"/>
    </source>
</evidence>
<dbReference type="PANTHER" id="PTHR30572:SF18">
    <property type="entry name" value="ABC-TYPE MACROLIDE FAMILY EXPORT SYSTEM PERMEASE COMPONENT 2"/>
    <property type="match status" value="1"/>
</dbReference>
<dbReference type="GO" id="GO:0005886">
    <property type="term" value="C:plasma membrane"/>
    <property type="evidence" value="ECO:0007669"/>
    <property type="project" value="UniProtKB-SubCell"/>
</dbReference>
<feature type="transmembrane region" description="Helical" evidence="6">
    <location>
        <begin position="432"/>
        <end position="452"/>
    </location>
</feature>
<feature type="transmembrane region" description="Helical" evidence="6">
    <location>
        <begin position="21"/>
        <end position="41"/>
    </location>
</feature>
<gene>
    <name evidence="9" type="ORF">GCM10011514_26490</name>
</gene>
<feature type="transmembrane region" description="Helical" evidence="6">
    <location>
        <begin position="337"/>
        <end position="366"/>
    </location>
</feature>
<comment type="subcellular location">
    <subcellularLocation>
        <location evidence="1">Cell membrane</location>
        <topology evidence="1">Multi-pass membrane protein</topology>
    </subcellularLocation>
</comment>
<dbReference type="Proteomes" id="UP000609064">
    <property type="component" value="Unassembled WGS sequence"/>
</dbReference>
<evidence type="ECO:0000256" key="2">
    <source>
        <dbReference type="ARBA" id="ARBA00022475"/>
    </source>
</evidence>
<feature type="domain" description="ABC3 transporter permease C-terminal" evidence="7">
    <location>
        <begin position="675"/>
        <end position="786"/>
    </location>
</feature>
<reference evidence="9" key="1">
    <citation type="journal article" date="2014" name="Int. J. Syst. Evol. Microbiol.">
        <title>Complete genome sequence of Corynebacterium casei LMG S-19264T (=DSM 44701T), isolated from a smear-ripened cheese.</title>
        <authorList>
            <consortium name="US DOE Joint Genome Institute (JGI-PGF)"/>
            <person name="Walter F."/>
            <person name="Albersmeier A."/>
            <person name="Kalinowski J."/>
            <person name="Ruckert C."/>
        </authorList>
    </citation>
    <scope>NUCLEOTIDE SEQUENCE</scope>
    <source>
        <strain evidence="9">CGMCC 1.15958</strain>
    </source>
</reference>
<feature type="domain" description="MacB-like periplasmic core" evidence="8">
    <location>
        <begin position="439"/>
        <end position="608"/>
    </location>
</feature>
<name>A0A916YU49_9BACT</name>
<accession>A0A916YU49</accession>
<dbReference type="AlphaFoldDB" id="A0A916YU49"/>
<feature type="transmembrane region" description="Helical" evidence="6">
    <location>
        <begin position="758"/>
        <end position="779"/>
    </location>
</feature>
<proteinExistence type="predicted"/>
<evidence type="ECO:0000313" key="10">
    <source>
        <dbReference type="Proteomes" id="UP000609064"/>
    </source>
</evidence>
<dbReference type="InterPro" id="IPR025857">
    <property type="entry name" value="MacB_PCD"/>
</dbReference>
<evidence type="ECO:0000256" key="4">
    <source>
        <dbReference type="ARBA" id="ARBA00022989"/>
    </source>
</evidence>
<feature type="transmembrane region" description="Helical" evidence="6">
    <location>
        <begin position="386"/>
        <end position="411"/>
    </location>
</feature>
<keyword evidence="5 6" id="KW-0472">Membrane</keyword>
<dbReference type="Pfam" id="PF12704">
    <property type="entry name" value="MacB_PCD"/>
    <property type="match status" value="2"/>
</dbReference>
<sequence>MIRNYFKIAFRSLVSNKLYSVINILGLSLGLAVCLLITLYVKDELSYDQFQSRKHEIYRLISDEISPSGEIHKMGISGMVQGATFKRQVPEIENLVRIQGERFNIKHNNEVFVQEASKVDSSFFNVFDAEFVEGTPFKALSDPQSIVISEEVAERFFGKKKALGKTLAIDYDNRFQNFTVTGVTKKMPINSTIQIELLMPLHHDKQQDDQWINFYMNTFFTIKPGANLAAIEQKFAKIYAADAKEQIAQAAKEWNYKSQLVWKLQPFLDMHLSRDYQAQNGIKNSGNKLFSYFLSGIALFILLIACINFVNIAISRSMKRAKEIGVRKVMGSQRKQLIIQFLTESALLSLLAFVMALILVVLALPTFNALSDKALSFSYLLDVKLILLYFGIFIGTAFMAGFYPALVLSGFKPVETLYGRFRFGGKNILQKSLTVLQFGLATFFILLTIMQFKQVNLFMNQSLGYDDKNIMIINVGGSDHSKANVFMSELLKNPNIVKTAPRQQGFWFTLSTVNGDKQMNHAMDLVDGRFIDLMGLKMTQGRNFSSEFPSDTASSIIVNEAFVKEAGWKTPIGQTLAFHNKKNYQVVGVVKDYHYSSLYEKVRPQVLLADPSQGGYGAFYLRLTGQNIPQTMAYIKAKFKESMPTKPYEYEFLSETNTKNYEKEVKMKQIIGWSAWITIFISCIGLFGLSALATEKRFKEIGVRKVLGASVNSIVGLLSFDFLKLILIAFVIAAPIEYYVAEQLLSNYPYRITQGVDMFLITVGGLLLVGLLTVSYQAIKAALMNPVKSLKTE</sequence>
<feature type="transmembrane region" description="Helical" evidence="6">
    <location>
        <begin position="289"/>
        <end position="314"/>
    </location>
</feature>
<feature type="domain" description="ABC3 transporter permease C-terminal" evidence="7">
    <location>
        <begin position="297"/>
        <end position="410"/>
    </location>
</feature>
<evidence type="ECO:0000259" key="8">
    <source>
        <dbReference type="Pfam" id="PF12704"/>
    </source>
</evidence>
<feature type="transmembrane region" description="Helical" evidence="6">
    <location>
        <begin position="714"/>
        <end position="738"/>
    </location>
</feature>
<dbReference type="PANTHER" id="PTHR30572">
    <property type="entry name" value="MEMBRANE COMPONENT OF TRANSPORTER-RELATED"/>
    <property type="match status" value="1"/>
</dbReference>
<keyword evidence="4 6" id="KW-1133">Transmembrane helix</keyword>
<dbReference type="EMBL" id="BMKK01000005">
    <property type="protein sequence ID" value="GGD61192.1"/>
    <property type="molecule type" value="Genomic_DNA"/>
</dbReference>
<keyword evidence="2" id="KW-1003">Cell membrane</keyword>
<reference evidence="9" key="2">
    <citation type="submission" date="2020-09" db="EMBL/GenBank/DDBJ databases">
        <authorList>
            <person name="Sun Q."/>
            <person name="Zhou Y."/>
        </authorList>
    </citation>
    <scope>NUCLEOTIDE SEQUENCE</scope>
    <source>
        <strain evidence="9">CGMCC 1.15958</strain>
    </source>
</reference>
<feature type="domain" description="MacB-like periplasmic core" evidence="8">
    <location>
        <begin position="20"/>
        <end position="236"/>
    </location>
</feature>
<dbReference type="RefSeq" id="WP_188766583.1">
    <property type="nucleotide sequence ID" value="NZ_BMKK01000005.1"/>
</dbReference>
<comment type="caution">
    <text evidence="9">The sequence shown here is derived from an EMBL/GenBank/DDBJ whole genome shotgun (WGS) entry which is preliminary data.</text>
</comment>
<dbReference type="GO" id="GO:0022857">
    <property type="term" value="F:transmembrane transporter activity"/>
    <property type="evidence" value="ECO:0007669"/>
    <property type="project" value="TreeGrafter"/>
</dbReference>
<dbReference type="InterPro" id="IPR003838">
    <property type="entry name" value="ABC3_permease_C"/>
</dbReference>
<keyword evidence="3 6" id="KW-0812">Transmembrane</keyword>
<protein>
    <submittedName>
        <fullName evidence="9">ABC transporter permease</fullName>
    </submittedName>
</protein>
<evidence type="ECO:0000259" key="7">
    <source>
        <dbReference type="Pfam" id="PF02687"/>
    </source>
</evidence>